<comment type="caution">
    <text evidence="1">The sequence shown here is derived from an EMBL/GenBank/DDBJ whole genome shotgun (WGS) entry which is preliminary data.</text>
</comment>
<dbReference type="EMBL" id="JAAMFM010000008">
    <property type="protein sequence ID" value="NVM94848.1"/>
    <property type="molecule type" value="Genomic_DNA"/>
</dbReference>
<keyword evidence="2" id="KW-1185">Reference proteome</keyword>
<proteinExistence type="predicted"/>
<protein>
    <submittedName>
        <fullName evidence="1">Uncharacterized protein</fullName>
    </submittedName>
</protein>
<gene>
    <name evidence="1" type="ORF">G6034_07985</name>
</gene>
<evidence type="ECO:0000313" key="1">
    <source>
        <dbReference type="EMBL" id="NVM94848.1"/>
    </source>
</evidence>
<organism evidence="1 2">
    <name type="scientific">Arthrobacter wenxiniae</name>
    <dbReference type="NCBI Taxonomy" id="2713570"/>
    <lineage>
        <taxon>Bacteria</taxon>
        <taxon>Bacillati</taxon>
        <taxon>Actinomycetota</taxon>
        <taxon>Actinomycetes</taxon>
        <taxon>Micrococcales</taxon>
        <taxon>Micrococcaceae</taxon>
        <taxon>Arthrobacter</taxon>
    </lineage>
</organism>
<name>A0A7Y7IG17_9MICC</name>
<dbReference type="RefSeq" id="WP_176634573.1">
    <property type="nucleotide sequence ID" value="NZ_JAAMFM010000008.1"/>
</dbReference>
<dbReference type="Proteomes" id="UP000543556">
    <property type="component" value="Unassembled WGS sequence"/>
</dbReference>
<accession>A0A7Y7IG17</accession>
<evidence type="ECO:0000313" key="2">
    <source>
        <dbReference type="Proteomes" id="UP000543556"/>
    </source>
</evidence>
<sequence length="254" mass="28704">MGDSHLGHVKPAWDELADGYSHLYVDFKIDRTYGDKPLVIHDSSAGGDDAQVVFDDIRLTYGEDLDCNRYEVFVVFGMHYSVNTLARTYPRFRSDQQAAGGSYTLSRAAYQASANDLLMSHKAGRVITELRARTDKPIVYVQQPFPLEWIADRSDLDFGFYADIVANADDSSIRAAYEQSLEHLRSMDVHVRPQPARTLSGEMFTLGRYGLADSQDSSPDSLYSRGDYYHMNKEYGLLALDDLFHSEAGQLFRQ</sequence>
<reference evidence="1 2" key="1">
    <citation type="submission" date="2020-02" db="EMBL/GenBank/DDBJ databases">
        <title>Genome sequence of strain AETb3-4.</title>
        <authorList>
            <person name="Gao J."/>
            <person name="Zhang X."/>
        </authorList>
    </citation>
    <scope>NUCLEOTIDE SEQUENCE [LARGE SCALE GENOMIC DNA]</scope>
    <source>
        <strain evidence="1 2">AETb3-4</strain>
    </source>
</reference>
<dbReference type="AlphaFoldDB" id="A0A7Y7IG17"/>